<feature type="region of interest" description="Disordered" evidence="1">
    <location>
        <begin position="99"/>
        <end position="131"/>
    </location>
</feature>
<dbReference type="EMBL" id="SDEE01000105">
    <property type="protein sequence ID" value="RXW21497.1"/>
    <property type="molecule type" value="Genomic_DNA"/>
</dbReference>
<evidence type="ECO:0000313" key="4">
    <source>
        <dbReference type="Proteomes" id="UP000290288"/>
    </source>
</evidence>
<protein>
    <submittedName>
        <fullName evidence="3">Uncharacterized protein</fullName>
    </submittedName>
</protein>
<dbReference type="AlphaFoldDB" id="A0A4Q2DN64"/>
<accession>A0A4Q2DN64</accession>
<evidence type="ECO:0000313" key="3">
    <source>
        <dbReference type="EMBL" id="RXW21497.1"/>
    </source>
</evidence>
<keyword evidence="2" id="KW-1133">Transmembrane helix</keyword>
<keyword evidence="4" id="KW-1185">Reference proteome</keyword>
<reference evidence="3 4" key="1">
    <citation type="submission" date="2019-01" db="EMBL/GenBank/DDBJ databases">
        <title>Draft genome sequence of Psathyrella aberdarensis IHI B618.</title>
        <authorList>
            <person name="Buettner E."/>
            <person name="Kellner H."/>
        </authorList>
    </citation>
    <scope>NUCLEOTIDE SEQUENCE [LARGE SCALE GENOMIC DNA]</scope>
    <source>
        <strain evidence="3 4">IHI B618</strain>
    </source>
</reference>
<evidence type="ECO:0000256" key="2">
    <source>
        <dbReference type="SAM" id="Phobius"/>
    </source>
</evidence>
<comment type="caution">
    <text evidence="3">The sequence shown here is derived from an EMBL/GenBank/DDBJ whole genome shotgun (WGS) entry which is preliminary data.</text>
</comment>
<proteinExistence type="predicted"/>
<dbReference type="Proteomes" id="UP000290288">
    <property type="component" value="Unassembled WGS sequence"/>
</dbReference>
<organism evidence="3 4">
    <name type="scientific">Candolleomyces aberdarensis</name>
    <dbReference type="NCBI Taxonomy" id="2316362"/>
    <lineage>
        <taxon>Eukaryota</taxon>
        <taxon>Fungi</taxon>
        <taxon>Dikarya</taxon>
        <taxon>Basidiomycota</taxon>
        <taxon>Agaricomycotina</taxon>
        <taxon>Agaricomycetes</taxon>
        <taxon>Agaricomycetidae</taxon>
        <taxon>Agaricales</taxon>
        <taxon>Agaricineae</taxon>
        <taxon>Psathyrellaceae</taxon>
        <taxon>Candolleomyces</taxon>
    </lineage>
</organism>
<name>A0A4Q2DN64_9AGAR</name>
<keyword evidence="2" id="KW-0812">Transmembrane</keyword>
<feature type="transmembrane region" description="Helical" evidence="2">
    <location>
        <begin position="9"/>
        <end position="30"/>
    </location>
</feature>
<gene>
    <name evidence="3" type="ORF">EST38_g4361</name>
</gene>
<dbReference type="OrthoDB" id="3354157at2759"/>
<keyword evidence="2" id="KW-0472">Membrane</keyword>
<sequence length="131" mass="14547">MKRLFQDGLVYYTAIFAVTLVLTLMIIFAPEGLKNITAQLELLLTVAMMSRITINLKKSVKKLNDTRVKAELPSMFTQNTQFQVGSNVKIVAPGFNQTQTDTMLPTGRAPPVEFPMVDMGDRDKTTTSSSD</sequence>
<evidence type="ECO:0000256" key="1">
    <source>
        <dbReference type="SAM" id="MobiDB-lite"/>
    </source>
</evidence>